<sequence>MSHPEHNSQPKPTLVSLVSPLDIATTSDQNLTSSPSKSVPFTDPHTLTSLLLPSILATSHRCKSPTPQKFVPDSEPSTPKEVTTPDVNDDSMSTFDISSDKEEIEEKEKEYEVSSQKLVVERENTVGYEVSEAPTVPQVLTENTLREQVPKIEKERAEGITTEPEIQLKSHPQEGPGSSEEMKKGNAQLKAEVADLRTQVRNLTDALLAKL</sequence>
<organism evidence="2 3">
    <name type="scientific">Anisodus acutangulus</name>
    <dbReference type="NCBI Taxonomy" id="402998"/>
    <lineage>
        <taxon>Eukaryota</taxon>
        <taxon>Viridiplantae</taxon>
        <taxon>Streptophyta</taxon>
        <taxon>Embryophyta</taxon>
        <taxon>Tracheophyta</taxon>
        <taxon>Spermatophyta</taxon>
        <taxon>Magnoliopsida</taxon>
        <taxon>eudicotyledons</taxon>
        <taxon>Gunneridae</taxon>
        <taxon>Pentapetalae</taxon>
        <taxon>asterids</taxon>
        <taxon>lamiids</taxon>
        <taxon>Solanales</taxon>
        <taxon>Solanaceae</taxon>
        <taxon>Solanoideae</taxon>
        <taxon>Hyoscyameae</taxon>
        <taxon>Anisodus</taxon>
    </lineage>
</organism>
<evidence type="ECO:0000313" key="2">
    <source>
        <dbReference type="EMBL" id="KAJ8540514.1"/>
    </source>
</evidence>
<protein>
    <submittedName>
        <fullName evidence="2">Uncharacterized protein</fullName>
    </submittedName>
</protein>
<comment type="caution">
    <text evidence="2">The sequence shown here is derived from an EMBL/GenBank/DDBJ whole genome shotgun (WGS) entry which is preliminary data.</text>
</comment>
<name>A0A9Q1LRC1_9SOLA</name>
<proteinExistence type="predicted"/>
<feature type="region of interest" description="Disordered" evidence="1">
    <location>
        <begin position="1"/>
        <end position="21"/>
    </location>
</feature>
<gene>
    <name evidence="2" type="ORF">K7X08_032501</name>
</gene>
<feature type="compositionally biased region" description="Basic and acidic residues" evidence="1">
    <location>
        <begin position="98"/>
        <end position="109"/>
    </location>
</feature>
<reference evidence="3" key="1">
    <citation type="journal article" date="2023" name="Proc. Natl. Acad. Sci. U.S.A.">
        <title>Genomic and structural basis for evolution of tropane alkaloid biosynthesis.</title>
        <authorList>
            <person name="Wanga Y.-J."/>
            <person name="Taina T."/>
            <person name="Yua J.-Y."/>
            <person name="Lia J."/>
            <person name="Xua B."/>
            <person name="Chenc J."/>
            <person name="D'Auriad J.C."/>
            <person name="Huanga J.-P."/>
            <person name="Huanga S.-X."/>
        </authorList>
    </citation>
    <scope>NUCLEOTIDE SEQUENCE [LARGE SCALE GENOMIC DNA]</scope>
    <source>
        <strain evidence="3">cv. KIB-2019</strain>
    </source>
</reference>
<keyword evidence="3" id="KW-1185">Reference proteome</keyword>
<dbReference type="AlphaFoldDB" id="A0A9Q1LRC1"/>
<feature type="region of interest" description="Disordered" evidence="1">
    <location>
        <begin position="157"/>
        <end position="190"/>
    </location>
</feature>
<dbReference type="Proteomes" id="UP001152561">
    <property type="component" value="Unassembled WGS sequence"/>
</dbReference>
<evidence type="ECO:0000256" key="1">
    <source>
        <dbReference type="SAM" id="MobiDB-lite"/>
    </source>
</evidence>
<accession>A0A9Q1LRC1</accession>
<dbReference type="EMBL" id="JAJAGQ010000016">
    <property type="protein sequence ID" value="KAJ8540514.1"/>
    <property type="molecule type" value="Genomic_DNA"/>
</dbReference>
<evidence type="ECO:0000313" key="3">
    <source>
        <dbReference type="Proteomes" id="UP001152561"/>
    </source>
</evidence>
<feature type="region of interest" description="Disordered" evidence="1">
    <location>
        <begin position="61"/>
        <end position="109"/>
    </location>
</feature>